<sequence>MNLTMNSKFSTILWVILLALTLSACAGKRKQEPVSVTQNAQAMYAEAKRVLDSGLYNRAIEMLQAVENRYPFGPMARQVQLDIIYAYYRANNLPQAIANIDRFIRLNPNHPDLDYVYYMRGLANLKADENAFQSFFGIDQADRDLASTRQAFDDFRILITSYPDSKYSADARIRMQHIRETLARHELLVADYYMRRGAYLAAANRGKYIVEFFRESPQVEQALELMVQGYDKLGLEKLRDDAYEVLKLNFPNNRTRISSRS</sequence>
<dbReference type="Proteomes" id="UP000198773">
    <property type="component" value="Unassembled WGS sequence"/>
</dbReference>
<evidence type="ECO:0000256" key="2">
    <source>
        <dbReference type="ARBA" id="ARBA00023136"/>
    </source>
</evidence>
<dbReference type="Gene3D" id="1.25.40.10">
    <property type="entry name" value="Tetratricopeptide repeat domain"/>
    <property type="match status" value="1"/>
</dbReference>
<proteinExistence type="inferred from homology"/>
<comment type="subunit">
    <text evidence="6">Part of the Bam complex.</text>
</comment>
<keyword evidence="3" id="KW-0564">Palmitate</keyword>
<dbReference type="PANTHER" id="PTHR37423:SF1">
    <property type="entry name" value="OUTER MEMBRANE PROTEIN ASSEMBLY FACTOR BAMD"/>
    <property type="match status" value="1"/>
</dbReference>
<keyword evidence="5" id="KW-0449">Lipoprotein</keyword>
<name>A0A1H4G4P0_ALKAM</name>
<dbReference type="Pfam" id="PF13525">
    <property type="entry name" value="YfiO"/>
    <property type="match status" value="1"/>
</dbReference>
<reference evidence="8 9" key="1">
    <citation type="submission" date="2016-10" db="EMBL/GenBank/DDBJ databases">
        <authorList>
            <person name="de Groot N.N."/>
        </authorList>
    </citation>
    <scope>NUCLEOTIDE SEQUENCE [LARGE SCALE GENOMIC DNA]</scope>
    <source>
        <strain evidence="8 9">CGMCC 1.3430</strain>
    </source>
</reference>
<accession>A0A1H4G4P0</accession>
<dbReference type="RefSeq" id="WP_425426640.1">
    <property type="nucleotide sequence ID" value="NZ_FNRM01000016.1"/>
</dbReference>
<dbReference type="NCBIfam" id="TIGR03302">
    <property type="entry name" value="OM_YfiO"/>
    <property type="match status" value="1"/>
</dbReference>
<dbReference type="GO" id="GO:0051205">
    <property type="term" value="P:protein insertion into membrane"/>
    <property type="evidence" value="ECO:0007669"/>
    <property type="project" value="UniProtKB-UniRule"/>
</dbReference>
<protein>
    <recommendedName>
        <fullName evidence="6">Outer membrane protein assembly factor BamD</fullName>
    </recommendedName>
</protein>
<comment type="function">
    <text evidence="6">Part of the outer membrane protein assembly complex, which is involved in assembly and insertion of beta-barrel proteins into the outer membrane.</text>
</comment>
<dbReference type="SUPFAM" id="SSF48452">
    <property type="entry name" value="TPR-like"/>
    <property type="match status" value="1"/>
</dbReference>
<keyword evidence="4 6" id="KW-0998">Cell outer membrane</keyword>
<comment type="similarity">
    <text evidence="6">Belongs to the BamD family.</text>
</comment>
<dbReference type="EMBL" id="FNRM01000016">
    <property type="protein sequence ID" value="SEB03682.1"/>
    <property type="molecule type" value="Genomic_DNA"/>
</dbReference>
<keyword evidence="1 6" id="KW-0732">Signal</keyword>
<dbReference type="InterPro" id="IPR017689">
    <property type="entry name" value="BamD"/>
</dbReference>
<evidence type="ECO:0000259" key="7">
    <source>
        <dbReference type="Pfam" id="PF13525"/>
    </source>
</evidence>
<evidence type="ECO:0000256" key="1">
    <source>
        <dbReference type="ARBA" id="ARBA00022729"/>
    </source>
</evidence>
<organism evidence="8 9">
    <name type="scientific">Alkalimonas amylolytica</name>
    <dbReference type="NCBI Taxonomy" id="152573"/>
    <lineage>
        <taxon>Bacteria</taxon>
        <taxon>Pseudomonadati</taxon>
        <taxon>Pseudomonadota</taxon>
        <taxon>Gammaproteobacteria</taxon>
        <taxon>Alkalimonas</taxon>
    </lineage>
</organism>
<dbReference type="InterPro" id="IPR039565">
    <property type="entry name" value="BamD-like"/>
</dbReference>
<dbReference type="HAMAP" id="MF_00922">
    <property type="entry name" value="OM_assembly_BamD"/>
    <property type="match status" value="1"/>
</dbReference>
<gene>
    <name evidence="6" type="primary">bamD</name>
    <name evidence="8" type="ORF">SAMN04488051_11628</name>
</gene>
<dbReference type="GO" id="GO:0043165">
    <property type="term" value="P:Gram-negative-bacterium-type cell outer membrane assembly"/>
    <property type="evidence" value="ECO:0007669"/>
    <property type="project" value="UniProtKB-UniRule"/>
</dbReference>
<dbReference type="PANTHER" id="PTHR37423">
    <property type="entry name" value="SOLUBLE LYTIC MUREIN TRANSGLYCOSYLASE-RELATED"/>
    <property type="match status" value="1"/>
</dbReference>
<evidence type="ECO:0000313" key="8">
    <source>
        <dbReference type="EMBL" id="SEB03682.1"/>
    </source>
</evidence>
<dbReference type="CDD" id="cd15830">
    <property type="entry name" value="BamD"/>
    <property type="match status" value="1"/>
</dbReference>
<keyword evidence="2 6" id="KW-0472">Membrane</keyword>
<comment type="subcellular location">
    <subcellularLocation>
        <location evidence="6">Cell outer membrane</location>
    </subcellularLocation>
</comment>
<evidence type="ECO:0000256" key="4">
    <source>
        <dbReference type="ARBA" id="ARBA00023237"/>
    </source>
</evidence>
<keyword evidence="9" id="KW-1185">Reference proteome</keyword>
<evidence type="ECO:0000313" key="9">
    <source>
        <dbReference type="Proteomes" id="UP000198773"/>
    </source>
</evidence>
<dbReference type="GO" id="GO:1990063">
    <property type="term" value="C:Bam protein complex"/>
    <property type="evidence" value="ECO:0007669"/>
    <property type="project" value="TreeGrafter"/>
</dbReference>
<dbReference type="AlphaFoldDB" id="A0A1H4G4P0"/>
<feature type="domain" description="Outer membrane lipoprotein BamD-like" evidence="7">
    <location>
        <begin position="39"/>
        <end position="242"/>
    </location>
</feature>
<evidence type="ECO:0000256" key="3">
    <source>
        <dbReference type="ARBA" id="ARBA00023139"/>
    </source>
</evidence>
<dbReference type="STRING" id="152573.SAMN04488051_11628"/>
<evidence type="ECO:0000256" key="6">
    <source>
        <dbReference type="HAMAP-Rule" id="MF_00922"/>
    </source>
</evidence>
<dbReference type="InterPro" id="IPR011990">
    <property type="entry name" value="TPR-like_helical_dom_sf"/>
</dbReference>
<evidence type="ECO:0000256" key="5">
    <source>
        <dbReference type="ARBA" id="ARBA00023288"/>
    </source>
</evidence>